<comment type="caution">
    <text evidence="8">The sequence shown here is derived from an EMBL/GenBank/DDBJ whole genome shotgun (WGS) entry which is preliminary data.</text>
</comment>
<protein>
    <recommendedName>
        <fullName evidence="7">HSF-type DNA-binding domain-containing protein</fullName>
    </recommendedName>
</protein>
<dbReference type="EMBL" id="MCFC01000036">
    <property type="protein sequence ID" value="ORY27733.1"/>
    <property type="molecule type" value="Genomic_DNA"/>
</dbReference>
<evidence type="ECO:0000256" key="1">
    <source>
        <dbReference type="ARBA" id="ARBA00004123"/>
    </source>
</evidence>
<feature type="compositionally biased region" description="Gly residues" evidence="6">
    <location>
        <begin position="556"/>
        <end position="568"/>
    </location>
</feature>
<comment type="subcellular location">
    <subcellularLocation>
        <location evidence="1">Nucleus</location>
    </subcellularLocation>
</comment>
<feature type="region of interest" description="Disordered" evidence="6">
    <location>
        <begin position="377"/>
        <end position="486"/>
    </location>
</feature>
<evidence type="ECO:0000256" key="3">
    <source>
        <dbReference type="ARBA" id="ARBA00023125"/>
    </source>
</evidence>
<dbReference type="SMART" id="SM00415">
    <property type="entry name" value="HSF"/>
    <property type="match status" value="1"/>
</dbReference>
<keyword evidence="3" id="KW-0238">DNA-binding</keyword>
<organism evidence="8 9">
    <name type="scientific">Naematelia encephala</name>
    <dbReference type="NCBI Taxonomy" id="71784"/>
    <lineage>
        <taxon>Eukaryota</taxon>
        <taxon>Fungi</taxon>
        <taxon>Dikarya</taxon>
        <taxon>Basidiomycota</taxon>
        <taxon>Agaricomycotina</taxon>
        <taxon>Tremellomycetes</taxon>
        <taxon>Tremellales</taxon>
        <taxon>Naemateliaceae</taxon>
        <taxon>Naematelia</taxon>
    </lineage>
</organism>
<dbReference type="InterPro" id="IPR036388">
    <property type="entry name" value="WH-like_DNA-bd_sf"/>
</dbReference>
<evidence type="ECO:0000256" key="5">
    <source>
        <dbReference type="RuleBase" id="RU004020"/>
    </source>
</evidence>
<evidence type="ECO:0000259" key="7">
    <source>
        <dbReference type="SMART" id="SM00415"/>
    </source>
</evidence>
<evidence type="ECO:0000256" key="6">
    <source>
        <dbReference type="SAM" id="MobiDB-lite"/>
    </source>
</evidence>
<dbReference type="InterPro" id="IPR000232">
    <property type="entry name" value="HSF_DNA-bd"/>
</dbReference>
<dbReference type="OrthoDB" id="60033at2759"/>
<keyword evidence="9" id="KW-1185">Reference proteome</keyword>
<dbReference type="InterPro" id="IPR036390">
    <property type="entry name" value="WH_DNA-bd_sf"/>
</dbReference>
<feature type="region of interest" description="Disordered" evidence="6">
    <location>
        <begin position="204"/>
        <end position="235"/>
    </location>
</feature>
<dbReference type="GO" id="GO:0003700">
    <property type="term" value="F:DNA-binding transcription factor activity"/>
    <property type="evidence" value="ECO:0007669"/>
    <property type="project" value="InterPro"/>
</dbReference>
<dbReference type="PANTHER" id="PTHR10015:SF427">
    <property type="entry name" value="HEAT SHOCK FACTOR PROTEIN"/>
    <property type="match status" value="1"/>
</dbReference>
<evidence type="ECO:0000256" key="4">
    <source>
        <dbReference type="ARBA" id="ARBA00023242"/>
    </source>
</evidence>
<dbReference type="GO" id="GO:0043565">
    <property type="term" value="F:sequence-specific DNA binding"/>
    <property type="evidence" value="ECO:0007669"/>
    <property type="project" value="InterPro"/>
</dbReference>
<comment type="similarity">
    <text evidence="2 5">Belongs to the HSF family.</text>
</comment>
<feature type="compositionally biased region" description="Polar residues" evidence="6">
    <location>
        <begin position="206"/>
        <end position="219"/>
    </location>
</feature>
<sequence>MLVSPQRESGWEDVGGYAGGGSRQANFLQKLYEFLSLDPHPCPEVIYWASDSRQLVIAQPDRVSHGIKVNINHHHCVPGSIVMGNDADETDQLVKEVLPRLFKHDKLSSFGRQLNIYGFSRLFPGRQFKDASGKISDASVWAHPSLHRLSSPAEISSIKRRAAPKLFRTRRLANGQVVRTRAGPGVEAKFREVRENIAETRRARGSLTTPAHPQTTSAQEYDYPFSGGSGGGGGESLGRIDEGVVANDVSGHPFTPFQSSFDAFDQHRRGSTMSIDDFPRNQDHGGLATPAPMFTAPHGLLPMPMHPHEHLPLTPIEMRPFQSCPASVHSSPVPARLAIEGWGNLFNPTITQPGSDQQPYESPFIRSAKPQLRIAAPAAPDPFYPSHQQDSKDYNPPFDTYQVSPTDGSWSSIQSPHPDLFSPTFNWEQGQSTIDPRWISPSSTTAWSTPNATRPPSPASPPFQAQSDPNHKPHIEDGEENAPQSQSAYFTNSHIAFLGTQSYPPRGIERRAIEVPNTSPTFPPVAHIGDLGPSFSLDNQNQNHTHNTIAVDGEESGGGGGGGSRWWR</sequence>
<evidence type="ECO:0000313" key="8">
    <source>
        <dbReference type="EMBL" id="ORY27733.1"/>
    </source>
</evidence>
<dbReference type="Proteomes" id="UP000193986">
    <property type="component" value="Unassembled WGS sequence"/>
</dbReference>
<reference evidence="8 9" key="1">
    <citation type="submission" date="2016-07" db="EMBL/GenBank/DDBJ databases">
        <title>Pervasive Adenine N6-methylation of Active Genes in Fungi.</title>
        <authorList>
            <consortium name="DOE Joint Genome Institute"/>
            <person name="Mondo S.J."/>
            <person name="Dannebaum R.O."/>
            <person name="Kuo R.C."/>
            <person name="Labutti K."/>
            <person name="Haridas S."/>
            <person name="Kuo A."/>
            <person name="Salamov A."/>
            <person name="Ahrendt S.R."/>
            <person name="Lipzen A."/>
            <person name="Sullivan W."/>
            <person name="Andreopoulos W.B."/>
            <person name="Clum A."/>
            <person name="Lindquist E."/>
            <person name="Daum C."/>
            <person name="Ramamoorthy G.K."/>
            <person name="Gryganskyi A."/>
            <person name="Culley D."/>
            <person name="Magnuson J.K."/>
            <person name="James T.Y."/>
            <person name="O'Malley M.A."/>
            <person name="Stajich J.E."/>
            <person name="Spatafora J.W."/>
            <person name="Visel A."/>
            <person name="Grigoriev I.V."/>
        </authorList>
    </citation>
    <scope>NUCLEOTIDE SEQUENCE [LARGE SCALE GENOMIC DNA]</scope>
    <source>
        <strain evidence="8 9">68-887.2</strain>
    </source>
</reference>
<evidence type="ECO:0000313" key="9">
    <source>
        <dbReference type="Proteomes" id="UP000193986"/>
    </source>
</evidence>
<dbReference type="Pfam" id="PF00447">
    <property type="entry name" value="HSF_DNA-bind"/>
    <property type="match status" value="1"/>
</dbReference>
<name>A0A1Y2AYS7_9TREE</name>
<proteinExistence type="inferred from homology"/>
<dbReference type="PANTHER" id="PTHR10015">
    <property type="entry name" value="HEAT SHOCK TRANSCRIPTION FACTOR"/>
    <property type="match status" value="1"/>
</dbReference>
<accession>A0A1Y2AYS7</accession>
<keyword evidence="4" id="KW-0539">Nucleus</keyword>
<dbReference type="Gene3D" id="1.10.10.10">
    <property type="entry name" value="Winged helix-like DNA-binding domain superfamily/Winged helix DNA-binding domain"/>
    <property type="match status" value="1"/>
</dbReference>
<feature type="domain" description="HSF-type DNA-binding" evidence="7">
    <location>
        <begin position="23"/>
        <end position="161"/>
    </location>
</feature>
<feature type="compositionally biased region" description="Polar residues" evidence="6">
    <location>
        <begin position="401"/>
        <end position="415"/>
    </location>
</feature>
<dbReference type="AlphaFoldDB" id="A0A1Y2AYS7"/>
<dbReference type="InParanoid" id="A0A1Y2AYS7"/>
<feature type="region of interest" description="Disordered" evidence="6">
    <location>
        <begin position="549"/>
        <end position="568"/>
    </location>
</feature>
<feature type="compositionally biased region" description="Polar residues" evidence="6">
    <location>
        <begin position="423"/>
        <end position="447"/>
    </location>
</feature>
<evidence type="ECO:0000256" key="2">
    <source>
        <dbReference type="ARBA" id="ARBA00006403"/>
    </source>
</evidence>
<dbReference type="SUPFAM" id="SSF46785">
    <property type="entry name" value="Winged helix' DNA-binding domain"/>
    <property type="match status" value="1"/>
</dbReference>
<gene>
    <name evidence="8" type="ORF">BCR39DRAFT_599265</name>
</gene>
<dbReference type="STRING" id="71784.A0A1Y2AYS7"/>
<dbReference type="GO" id="GO:0005634">
    <property type="term" value="C:nucleus"/>
    <property type="evidence" value="ECO:0007669"/>
    <property type="project" value="UniProtKB-SubCell"/>
</dbReference>